<dbReference type="PANTHER" id="PTHR43622:SF3">
    <property type="entry name" value="2-EPI-5-EPI-VALIOLONE SYNTHASE"/>
    <property type="match status" value="1"/>
</dbReference>
<dbReference type="Pfam" id="PF24621">
    <property type="entry name" value="DHQS_C"/>
    <property type="match status" value="1"/>
</dbReference>
<comment type="caution">
    <text evidence="3">The sequence shown here is derived from an EMBL/GenBank/DDBJ whole genome shotgun (WGS) entry which is preliminary data.</text>
</comment>
<evidence type="ECO:0000256" key="1">
    <source>
        <dbReference type="ARBA" id="ARBA00023027"/>
    </source>
</evidence>
<evidence type="ECO:0000313" key="3">
    <source>
        <dbReference type="EMBL" id="EQD57068.1"/>
    </source>
</evidence>
<reference evidence="3" key="2">
    <citation type="journal article" date="2014" name="ISME J.">
        <title>Microbial stratification in low pH oxic and suboxic macroscopic growths along an acid mine drainage.</title>
        <authorList>
            <person name="Mendez-Garcia C."/>
            <person name="Mesa V."/>
            <person name="Sprenger R.R."/>
            <person name="Richter M."/>
            <person name="Diez M.S."/>
            <person name="Solano J."/>
            <person name="Bargiela R."/>
            <person name="Golyshina O.V."/>
            <person name="Manteca A."/>
            <person name="Ramos J.L."/>
            <person name="Gallego J.R."/>
            <person name="Llorente I."/>
            <person name="Martins Dos Santos V.A."/>
            <person name="Jensen O.N."/>
            <person name="Pelaez A.I."/>
            <person name="Sanchez J."/>
            <person name="Ferrer M."/>
        </authorList>
    </citation>
    <scope>NUCLEOTIDE SEQUENCE</scope>
</reference>
<keyword evidence="1" id="KW-0520">NAD</keyword>
<dbReference type="InterPro" id="IPR056179">
    <property type="entry name" value="DHQS_C"/>
</dbReference>
<dbReference type="PANTHER" id="PTHR43622">
    <property type="entry name" value="3-DEHYDROQUINATE SYNTHASE"/>
    <property type="match status" value="1"/>
</dbReference>
<accession>T1AKN2</accession>
<reference evidence="3" key="1">
    <citation type="submission" date="2013-08" db="EMBL/GenBank/DDBJ databases">
        <authorList>
            <person name="Mendez C."/>
            <person name="Richter M."/>
            <person name="Ferrer M."/>
            <person name="Sanchez J."/>
        </authorList>
    </citation>
    <scope>NUCLEOTIDE SEQUENCE</scope>
</reference>
<name>T1AKN2_9ZZZZ</name>
<organism evidence="3">
    <name type="scientific">mine drainage metagenome</name>
    <dbReference type="NCBI Taxonomy" id="410659"/>
    <lineage>
        <taxon>unclassified sequences</taxon>
        <taxon>metagenomes</taxon>
        <taxon>ecological metagenomes</taxon>
    </lineage>
</organism>
<gene>
    <name evidence="3" type="ORF">B1A_11266</name>
</gene>
<evidence type="ECO:0000259" key="2">
    <source>
        <dbReference type="Pfam" id="PF24621"/>
    </source>
</evidence>
<dbReference type="EMBL" id="AUZX01008047">
    <property type="protein sequence ID" value="EQD57068.1"/>
    <property type="molecule type" value="Genomic_DNA"/>
</dbReference>
<dbReference type="GO" id="GO:0003856">
    <property type="term" value="F:3-dehydroquinate synthase activity"/>
    <property type="evidence" value="ECO:0007669"/>
    <property type="project" value="TreeGrafter"/>
</dbReference>
<sequence>MEPNLFEDELSRKVDFGHTFSHGLESRHEARLLHGEAVVLDIAVSTLIATGRRLLSEREAERISNLLEELGITLDIRLLDAEHLWQSLLERIEHRNGLQRVPMPAALGHCVFLNDIARQELELAIKALNDRMSLQNEPALQC</sequence>
<dbReference type="InterPro" id="IPR050071">
    <property type="entry name" value="Dehydroquinate_synthase"/>
</dbReference>
<dbReference type="SUPFAM" id="SSF56796">
    <property type="entry name" value="Dehydroquinate synthase-like"/>
    <property type="match status" value="1"/>
</dbReference>
<proteinExistence type="predicted"/>
<feature type="domain" description="3-dehydroquinate synthase C-terminal" evidence="2">
    <location>
        <begin position="4"/>
        <end position="88"/>
    </location>
</feature>
<protein>
    <submittedName>
        <fullName evidence="3">2-epi-5-epi-valiolone synthase</fullName>
    </submittedName>
</protein>
<dbReference type="AlphaFoldDB" id="T1AKN2"/>
<dbReference type="Gene3D" id="1.20.1090.10">
    <property type="entry name" value="Dehydroquinate synthase-like - alpha domain"/>
    <property type="match status" value="1"/>
</dbReference>